<reference evidence="8" key="1">
    <citation type="submission" date="2018-05" db="EMBL/GenBank/DDBJ databases">
        <authorList>
            <person name="Du Z."/>
            <person name="Wang X."/>
        </authorList>
    </citation>
    <scope>NUCLEOTIDE SEQUENCE [LARGE SCALE GENOMIC DNA]</scope>
    <source>
        <strain evidence="8">CQN31</strain>
    </source>
</reference>
<dbReference type="InterPro" id="IPR001188">
    <property type="entry name" value="Sperm_putr-bd"/>
</dbReference>
<dbReference type="RefSeq" id="WP_109870261.1">
    <property type="nucleotide sequence ID" value="NZ_QGNA01000002.1"/>
</dbReference>
<organism evidence="7 8">
    <name type="scientific">Falsiroseomonas bella</name>
    <dbReference type="NCBI Taxonomy" id="2184016"/>
    <lineage>
        <taxon>Bacteria</taxon>
        <taxon>Pseudomonadati</taxon>
        <taxon>Pseudomonadota</taxon>
        <taxon>Alphaproteobacteria</taxon>
        <taxon>Acetobacterales</taxon>
        <taxon>Roseomonadaceae</taxon>
        <taxon>Falsiroseomonas</taxon>
    </lineage>
</organism>
<comment type="subcellular location">
    <subcellularLocation>
        <location evidence="1 5">Periplasm</location>
    </subcellularLocation>
</comment>
<evidence type="ECO:0000256" key="2">
    <source>
        <dbReference type="ARBA" id="ARBA00022448"/>
    </source>
</evidence>
<sequence length="366" mass="39777">MILRRLLLLLGASLLAVMPVAPRAQERVVNVFNWNDYIDPAMLERFTRETGIRVRYDVFDSLETLEGRLSAGRSGYDIVVPTSEPTFSRLARVGGLLPLDRAQIPNLANLDPALMRQVASSDPGNRFGAPYLWGTIGLGVNEARVRALAPDAPMDSLALLFDPRHARRIARCGITMMDSATDVIPTVLRYLGKDPNSTSNDDLRAVEQTLMAIRPHIRNFSTGGVIEALASGQTCLAFAYSGDVIQAGARATEAKQGVEVRYVAGKEGAQLWFDMLAIPADAPNPGNAHAFINFLLQPDVMAAITTAVGYPNGIPASRALVAPEIANDPAVFPDEALRARFFTIGPVPQAAERARNRMWARFKAGR</sequence>
<comment type="caution">
    <text evidence="7">The sequence shown here is derived from an EMBL/GenBank/DDBJ whole genome shotgun (WGS) entry which is preliminary data.</text>
</comment>
<keyword evidence="2 5" id="KW-0813">Transport</keyword>
<keyword evidence="8" id="KW-1185">Reference proteome</keyword>
<dbReference type="GO" id="GO:0042597">
    <property type="term" value="C:periplasmic space"/>
    <property type="evidence" value="ECO:0007669"/>
    <property type="project" value="UniProtKB-SubCell"/>
</dbReference>
<dbReference type="PANTHER" id="PTHR30222">
    <property type="entry name" value="SPERMIDINE/PUTRESCINE-BINDING PERIPLASMIC PROTEIN"/>
    <property type="match status" value="1"/>
</dbReference>
<evidence type="ECO:0000256" key="5">
    <source>
        <dbReference type="PIRNR" id="PIRNR019574"/>
    </source>
</evidence>
<evidence type="ECO:0000313" key="7">
    <source>
        <dbReference type="EMBL" id="PWS37152.1"/>
    </source>
</evidence>
<dbReference type="EMBL" id="QGNA01000002">
    <property type="protein sequence ID" value="PWS37152.1"/>
    <property type="molecule type" value="Genomic_DNA"/>
</dbReference>
<dbReference type="Proteomes" id="UP000245765">
    <property type="component" value="Unassembled WGS sequence"/>
</dbReference>
<dbReference type="InterPro" id="IPR006059">
    <property type="entry name" value="SBP"/>
</dbReference>
<keyword evidence="3 6" id="KW-0732">Signal</keyword>
<dbReference type="SUPFAM" id="SSF53850">
    <property type="entry name" value="Periplasmic binding protein-like II"/>
    <property type="match status" value="1"/>
</dbReference>
<dbReference type="GO" id="GO:0015846">
    <property type="term" value="P:polyamine transport"/>
    <property type="evidence" value="ECO:0007669"/>
    <property type="project" value="InterPro"/>
</dbReference>
<evidence type="ECO:0000256" key="3">
    <source>
        <dbReference type="ARBA" id="ARBA00022729"/>
    </source>
</evidence>
<evidence type="ECO:0000256" key="4">
    <source>
        <dbReference type="ARBA" id="ARBA00022764"/>
    </source>
</evidence>
<gene>
    <name evidence="7" type="ORF">DFH01_09810</name>
</gene>
<dbReference type="PANTHER" id="PTHR30222:SF18">
    <property type="entry name" value="BIFUNCTIONAL POLYHYDROXYBUTYRATE SYNTHASE _ ABC TRANSPORTER PERIPLASMIC BINDING PROTEIN-RELATED"/>
    <property type="match status" value="1"/>
</dbReference>
<dbReference type="CDD" id="cd13659">
    <property type="entry name" value="PBP2_PotF"/>
    <property type="match status" value="1"/>
</dbReference>
<dbReference type="AlphaFoldDB" id="A0A317FFJ0"/>
<comment type="similarity">
    <text evidence="5">Belongs to the bacterial solute-binding protein PotD/PotF family.</text>
</comment>
<accession>A0A317FFJ0</accession>
<evidence type="ECO:0000256" key="6">
    <source>
        <dbReference type="SAM" id="SignalP"/>
    </source>
</evidence>
<feature type="signal peptide" evidence="6">
    <location>
        <begin position="1"/>
        <end position="24"/>
    </location>
</feature>
<comment type="function">
    <text evidence="5">Required for the activity of the bacterial periplasmic transport system of putrescine.</text>
</comment>
<proteinExistence type="inferred from homology"/>
<dbReference type="PIRSF" id="PIRSF019574">
    <property type="entry name" value="Periplasmic_polyamine_BP"/>
    <property type="match status" value="1"/>
</dbReference>
<name>A0A317FFJ0_9PROT</name>
<evidence type="ECO:0000256" key="1">
    <source>
        <dbReference type="ARBA" id="ARBA00004418"/>
    </source>
</evidence>
<dbReference type="Gene3D" id="3.40.190.10">
    <property type="entry name" value="Periplasmic binding protein-like II"/>
    <property type="match status" value="2"/>
</dbReference>
<feature type="chain" id="PRO_5016363585" description="Putrescine-binding periplasmic protein" evidence="6">
    <location>
        <begin position="25"/>
        <end position="366"/>
    </location>
</feature>
<dbReference type="OrthoDB" id="9769319at2"/>
<keyword evidence="4 5" id="KW-0574">Periplasm</keyword>
<dbReference type="GO" id="GO:0019808">
    <property type="term" value="F:polyamine binding"/>
    <property type="evidence" value="ECO:0007669"/>
    <property type="project" value="InterPro"/>
</dbReference>
<dbReference type="PRINTS" id="PR00909">
    <property type="entry name" value="SPERMDNBNDNG"/>
</dbReference>
<evidence type="ECO:0000313" key="8">
    <source>
        <dbReference type="Proteomes" id="UP000245765"/>
    </source>
</evidence>
<protein>
    <recommendedName>
        <fullName evidence="5">Putrescine-binding periplasmic protein</fullName>
    </recommendedName>
</protein>
<dbReference type="Pfam" id="PF13416">
    <property type="entry name" value="SBP_bac_8"/>
    <property type="match status" value="1"/>
</dbReference>